<feature type="domain" description="Serine aminopeptidase S33" evidence="1">
    <location>
        <begin position="76"/>
        <end position="179"/>
    </location>
</feature>
<dbReference type="STRING" id="1792845.BC343_11210"/>
<name>A0A1S9PBP8_9SPHI</name>
<sequence length="317" mass="34933">MIGVFFTPYTEATKTIQMDASIKEEPVLLKMFTGTIPGTLSIPKDAKGKVPVVIIIPGSGPTDRDGNSSKTGLNGNTYKMLANDLGKNGIAALRYDKRLVGQSVSSTKEKELRFTDYVDDAVSLVQMLNEDQRFSKVIVLGHSEGALVGMLSVRDQPVKGFISVAGAGRPAEKIVQEQVEKTQPKFLADQYKVIVDSLRKGKTTDYVDPQLYYIARPSIQPYLMSWFRWDPYVLMKRVKIPALILQGTTDQQVTVEDAEKLKKANSDAKLVIIPGMNHVLKEAPADKTQNMATYSNPALPLKPELVTAIVEFVNGLK</sequence>
<comment type="caution">
    <text evidence="2">The sequence shown here is derived from an EMBL/GenBank/DDBJ whole genome shotgun (WGS) entry which is preliminary data.</text>
</comment>
<proteinExistence type="predicted"/>
<dbReference type="SUPFAM" id="SSF53474">
    <property type="entry name" value="alpha/beta-Hydrolases"/>
    <property type="match status" value="1"/>
</dbReference>
<gene>
    <name evidence="2" type="ORF">BC343_11210</name>
</gene>
<dbReference type="Pfam" id="PF12146">
    <property type="entry name" value="Hydrolase_4"/>
    <property type="match status" value="1"/>
</dbReference>
<dbReference type="PANTHER" id="PTHR43265:SF1">
    <property type="entry name" value="ESTERASE ESTD"/>
    <property type="match status" value="1"/>
</dbReference>
<evidence type="ECO:0000313" key="2">
    <source>
        <dbReference type="EMBL" id="OOQ58375.1"/>
    </source>
</evidence>
<dbReference type="Proteomes" id="UP000189739">
    <property type="component" value="Unassembled WGS sequence"/>
</dbReference>
<dbReference type="EMBL" id="MBTF01000034">
    <property type="protein sequence ID" value="OOQ58375.1"/>
    <property type="molecule type" value="Genomic_DNA"/>
</dbReference>
<dbReference type="AlphaFoldDB" id="A0A1S9PBP8"/>
<dbReference type="InterPro" id="IPR022742">
    <property type="entry name" value="Hydrolase_4"/>
</dbReference>
<reference evidence="2 3" key="1">
    <citation type="submission" date="2016-07" db="EMBL/GenBank/DDBJ databases">
        <title>Genomic analysis of zinc-resistant bacterium Mucilaginibacter pedocola TBZ30.</title>
        <authorList>
            <person name="Huang J."/>
            <person name="Tang J."/>
        </authorList>
    </citation>
    <scope>NUCLEOTIDE SEQUENCE [LARGE SCALE GENOMIC DNA]</scope>
    <source>
        <strain evidence="2 3">TBZ30</strain>
    </source>
</reference>
<accession>A0A1S9PBP8</accession>
<dbReference type="InterPro" id="IPR029058">
    <property type="entry name" value="AB_hydrolase_fold"/>
</dbReference>
<dbReference type="Gene3D" id="3.40.50.1820">
    <property type="entry name" value="alpha/beta hydrolase"/>
    <property type="match status" value="1"/>
</dbReference>
<evidence type="ECO:0000313" key="3">
    <source>
        <dbReference type="Proteomes" id="UP000189739"/>
    </source>
</evidence>
<dbReference type="GO" id="GO:0052689">
    <property type="term" value="F:carboxylic ester hydrolase activity"/>
    <property type="evidence" value="ECO:0007669"/>
    <property type="project" value="TreeGrafter"/>
</dbReference>
<dbReference type="InterPro" id="IPR053145">
    <property type="entry name" value="AB_hydrolase_Est10"/>
</dbReference>
<organism evidence="2 3">
    <name type="scientific">Mucilaginibacter pedocola</name>
    <dbReference type="NCBI Taxonomy" id="1792845"/>
    <lineage>
        <taxon>Bacteria</taxon>
        <taxon>Pseudomonadati</taxon>
        <taxon>Bacteroidota</taxon>
        <taxon>Sphingobacteriia</taxon>
        <taxon>Sphingobacteriales</taxon>
        <taxon>Sphingobacteriaceae</taxon>
        <taxon>Mucilaginibacter</taxon>
    </lineage>
</organism>
<keyword evidence="3" id="KW-1185">Reference proteome</keyword>
<dbReference type="PANTHER" id="PTHR43265">
    <property type="entry name" value="ESTERASE ESTD"/>
    <property type="match status" value="1"/>
</dbReference>
<evidence type="ECO:0000259" key="1">
    <source>
        <dbReference type="Pfam" id="PF12146"/>
    </source>
</evidence>
<protein>
    <recommendedName>
        <fullName evidence="1">Serine aminopeptidase S33 domain-containing protein</fullName>
    </recommendedName>
</protein>